<dbReference type="InterPro" id="IPR036388">
    <property type="entry name" value="WH-like_DNA-bd_sf"/>
</dbReference>
<dbReference type="InterPro" id="IPR029058">
    <property type="entry name" value="AB_hydrolase_fold"/>
</dbReference>
<keyword evidence="3" id="KW-1185">Reference proteome</keyword>
<dbReference type="Gene3D" id="1.10.10.10">
    <property type="entry name" value="Winged helix-like DNA-binding domain superfamily/Winged helix DNA-binding domain"/>
    <property type="match status" value="1"/>
</dbReference>
<dbReference type="Gene3D" id="3.40.50.1820">
    <property type="entry name" value="alpha/beta hydrolase"/>
    <property type="match status" value="1"/>
</dbReference>
<dbReference type="InterPro" id="IPR000073">
    <property type="entry name" value="AB_hydrolase_1"/>
</dbReference>
<dbReference type="InterPro" id="IPR000792">
    <property type="entry name" value="Tscrpt_reg_LuxR_C"/>
</dbReference>
<dbReference type="EMBL" id="PZKG01000013">
    <property type="protein sequence ID" value="PTE22863.1"/>
    <property type="molecule type" value="Genomic_DNA"/>
</dbReference>
<dbReference type="InterPro" id="IPR050471">
    <property type="entry name" value="AB_hydrolase"/>
</dbReference>
<dbReference type="PANTHER" id="PTHR43433:SF10">
    <property type="entry name" value="AB HYDROLASE-1 DOMAIN-CONTAINING PROTEIN"/>
    <property type="match status" value="1"/>
</dbReference>
<protein>
    <submittedName>
        <fullName evidence="2">Helix-turn-helix transcriptional regulator</fullName>
    </submittedName>
</protein>
<sequence length="570" mass="61092">MTEEDPVRERRAEIIGLLYEVALDPSRLGALAQAWQRHAAALPHGSLDDPQIEAHLRRASQFLGRLAAARAETGIRALLDGIPRLAAFVSDGVLRIAACNRAAALAFRITEGAPLSALPFDPADGAALTAAIRRVASRRAERLITLRLRSTLTGGPVILRVSPADSAELRPLALVLSTELVWPEGFAETVQQAFSLTAAEVDIVRGVTLGLPIRDIAEVRARSVDTVRTQMRSILAKTETHSQAELVRVVLGLMDLALTPLGPLEPPALGALPETAPPRTLVLPDGRRLDWIEFGDPQGAACLYMPSEFGFSRWPAAAEREAAARGIRVIAPIRAGYGRSDPPSRGSDPLTAVTLDYAAVLDHLGLERVAVLALGADLRFAANLALLHPGRVTGILGCAARLPLRSPAQRDRLGPWQRFVAVNARSAPRMLGFLIQAAFALGRRRGKQALLTQALAGSAADLAVLADPELRDALLQGSEICLGARASAHDAFARDMIGAQKDWSGLLRACRVPILLLQGDADPGAPAPTIRDLARDFPEVEVEMVSHSGQLLFVSRWLQALDRLGEILPR</sequence>
<gene>
    <name evidence="2" type="ORF">C5F48_04695</name>
</gene>
<feature type="domain" description="HTH luxR-type" evidence="1">
    <location>
        <begin position="193"/>
        <end position="250"/>
    </location>
</feature>
<evidence type="ECO:0000313" key="2">
    <source>
        <dbReference type="EMBL" id="PTE22863.1"/>
    </source>
</evidence>
<comment type="caution">
    <text evidence="2">The sequence shown here is derived from an EMBL/GenBank/DDBJ whole genome shotgun (WGS) entry which is preliminary data.</text>
</comment>
<name>A0A2T4JYM6_9RHOB</name>
<dbReference type="Pfam" id="PF00561">
    <property type="entry name" value="Abhydrolase_1"/>
    <property type="match status" value="1"/>
</dbReference>
<dbReference type="SUPFAM" id="SSF53474">
    <property type="entry name" value="alpha/beta-Hydrolases"/>
    <property type="match status" value="1"/>
</dbReference>
<dbReference type="InterPro" id="IPR016032">
    <property type="entry name" value="Sig_transdc_resp-reg_C-effctor"/>
</dbReference>
<dbReference type="SUPFAM" id="SSF46894">
    <property type="entry name" value="C-terminal effector domain of the bipartite response regulators"/>
    <property type="match status" value="1"/>
</dbReference>
<dbReference type="SMART" id="SM00421">
    <property type="entry name" value="HTH_LUXR"/>
    <property type="match status" value="1"/>
</dbReference>
<dbReference type="Proteomes" id="UP000241010">
    <property type="component" value="Unassembled WGS sequence"/>
</dbReference>
<reference evidence="2 3" key="1">
    <citation type="submission" date="2018-03" db="EMBL/GenBank/DDBJ databases">
        <title>Cereibacter changlensis.</title>
        <authorList>
            <person name="Meyer T.E."/>
            <person name="Miller S."/>
            <person name="Lodha T."/>
            <person name="Gandham S."/>
            <person name="Chintalapati S."/>
            <person name="Chintalapati V.R."/>
        </authorList>
    </citation>
    <scope>NUCLEOTIDE SEQUENCE [LARGE SCALE GENOMIC DNA]</scope>
    <source>
        <strain evidence="2 3">JA139</strain>
    </source>
</reference>
<accession>A0A2T4JYM6</accession>
<dbReference type="GO" id="GO:0006355">
    <property type="term" value="P:regulation of DNA-templated transcription"/>
    <property type="evidence" value="ECO:0007669"/>
    <property type="project" value="InterPro"/>
</dbReference>
<dbReference type="AlphaFoldDB" id="A0A2T4JYM6"/>
<organism evidence="2 3">
    <name type="scientific">Cereibacter changlensis JA139</name>
    <dbReference type="NCBI Taxonomy" id="1188249"/>
    <lineage>
        <taxon>Bacteria</taxon>
        <taxon>Pseudomonadati</taxon>
        <taxon>Pseudomonadota</taxon>
        <taxon>Alphaproteobacteria</taxon>
        <taxon>Rhodobacterales</taxon>
        <taxon>Paracoccaceae</taxon>
        <taxon>Cereibacter</taxon>
    </lineage>
</organism>
<dbReference type="RefSeq" id="WP_107662754.1">
    <property type="nucleotide sequence ID" value="NZ_PZKG01000013.1"/>
</dbReference>
<dbReference type="PANTHER" id="PTHR43433">
    <property type="entry name" value="HYDROLASE, ALPHA/BETA FOLD FAMILY PROTEIN"/>
    <property type="match status" value="1"/>
</dbReference>
<proteinExistence type="predicted"/>
<evidence type="ECO:0000259" key="1">
    <source>
        <dbReference type="SMART" id="SM00421"/>
    </source>
</evidence>
<dbReference type="GO" id="GO:0003677">
    <property type="term" value="F:DNA binding"/>
    <property type="evidence" value="ECO:0007669"/>
    <property type="project" value="InterPro"/>
</dbReference>
<dbReference type="OrthoDB" id="8107794at2"/>
<evidence type="ECO:0000313" key="3">
    <source>
        <dbReference type="Proteomes" id="UP000241010"/>
    </source>
</evidence>